<protein>
    <submittedName>
        <fullName evidence="4">AcrR family transcriptional regulator</fullName>
    </submittedName>
</protein>
<proteinExistence type="predicted"/>
<dbReference type="RefSeq" id="WP_183649497.1">
    <property type="nucleotide sequence ID" value="NZ_JACHWU010000001.1"/>
</dbReference>
<evidence type="ECO:0000259" key="3">
    <source>
        <dbReference type="PROSITE" id="PS50977"/>
    </source>
</evidence>
<sequence length="202" mass="21271">MKPECHTRIGGRVSDDTLLDAAKECVLADGVRRTTLTGIAQAAGVSRMTVYRRYPDVGSILAALMTREFTALLQGVAGEIPEDGTARARLVEHAVAGVGRLGTDPLLRTVLDLDAELLLPYVTERLGATQRLAEEGLRTFVTEGHADGSVRPGDAAAQSRALLLLLQSFVLSRRPATAGDGGVAPAALLTELAHLLEGALKP</sequence>
<evidence type="ECO:0000256" key="1">
    <source>
        <dbReference type="ARBA" id="ARBA00023125"/>
    </source>
</evidence>
<dbReference type="PROSITE" id="PS50977">
    <property type="entry name" value="HTH_TETR_2"/>
    <property type="match status" value="1"/>
</dbReference>
<dbReference type="GO" id="GO:0000976">
    <property type="term" value="F:transcription cis-regulatory region binding"/>
    <property type="evidence" value="ECO:0007669"/>
    <property type="project" value="TreeGrafter"/>
</dbReference>
<dbReference type="SUPFAM" id="SSF46689">
    <property type="entry name" value="Homeodomain-like"/>
    <property type="match status" value="1"/>
</dbReference>
<accession>A0A839RZA4</accession>
<name>A0A839RZA4_9PSEU</name>
<dbReference type="Gene3D" id="1.10.10.60">
    <property type="entry name" value="Homeodomain-like"/>
    <property type="match status" value="1"/>
</dbReference>
<feature type="DNA-binding region" description="H-T-H motif" evidence="2">
    <location>
        <begin position="35"/>
        <end position="54"/>
    </location>
</feature>
<dbReference type="PANTHER" id="PTHR30055">
    <property type="entry name" value="HTH-TYPE TRANSCRIPTIONAL REGULATOR RUTR"/>
    <property type="match status" value="1"/>
</dbReference>
<dbReference type="Gene3D" id="1.10.357.10">
    <property type="entry name" value="Tetracycline Repressor, domain 2"/>
    <property type="match status" value="1"/>
</dbReference>
<keyword evidence="5" id="KW-1185">Reference proteome</keyword>
<dbReference type="InterPro" id="IPR050109">
    <property type="entry name" value="HTH-type_TetR-like_transc_reg"/>
</dbReference>
<reference evidence="4 5" key="1">
    <citation type="submission" date="2020-08" db="EMBL/GenBank/DDBJ databases">
        <title>Genomic Encyclopedia of Type Strains, Phase III (KMG-III): the genomes of soil and plant-associated and newly described type strains.</title>
        <authorList>
            <person name="Whitman W."/>
        </authorList>
    </citation>
    <scope>NUCLEOTIDE SEQUENCE [LARGE SCALE GENOMIC DNA]</scope>
    <source>
        <strain evidence="4 5">CECT 8577</strain>
    </source>
</reference>
<organism evidence="4 5">
    <name type="scientific">Prauserella isguenensis</name>
    <dbReference type="NCBI Taxonomy" id="1470180"/>
    <lineage>
        <taxon>Bacteria</taxon>
        <taxon>Bacillati</taxon>
        <taxon>Actinomycetota</taxon>
        <taxon>Actinomycetes</taxon>
        <taxon>Pseudonocardiales</taxon>
        <taxon>Pseudonocardiaceae</taxon>
        <taxon>Prauserella</taxon>
    </lineage>
</organism>
<gene>
    <name evidence="4" type="ORF">FHS23_001379</name>
</gene>
<comment type="caution">
    <text evidence="4">The sequence shown here is derived from an EMBL/GenBank/DDBJ whole genome shotgun (WGS) entry which is preliminary data.</text>
</comment>
<dbReference type="InterPro" id="IPR009057">
    <property type="entry name" value="Homeodomain-like_sf"/>
</dbReference>
<evidence type="ECO:0000313" key="5">
    <source>
        <dbReference type="Proteomes" id="UP000550714"/>
    </source>
</evidence>
<dbReference type="Proteomes" id="UP000550714">
    <property type="component" value="Unassembled WGS sequence"/>
</dbReference>
<dbReference type="InterPro" id="IPR001647">
    <property type="entry name" value="HTH_TetR"/>
</dbReference>
<dbReference type="EMBL" id="JACHWU010000001">
    <property type="protein sequence ID" value="MBB3050384.1"/>
    <property type="molecule type" value="Genomic_DNA"/>
</dbReference>
<feature type="domain" description="HTH tetR-type" evidence="3">
    <location>
        <begin position="12"/>
        <end position="72"/>
    </location>
</feature>
<evidence type="ECO:0000256" key="2">
    <source>
        <dbReference type="PROSITE-ProRule" id="PRU00335"/>
    </source>
</evidence>
<keyword evidence="1 2" id="KW-0238">DNA-binding</keyword>
<dbReference type="AlphaFoldDB" id="A0A839RZA4"/>
<dbReference type="PANTHER" id="PTHR30055:SF153">
    <property type="entry name" value="HTH-TYPE TRANSCRIPTIONAL REPRESSOR RV3405C"/>
    <property type="match status" value="1"/>
</dbReference>
<dbReference type="GO" id="GO:0003700">
    <property type="term" value="F:DNA-binding transcription factor activity"/>
    <property type="evidence" value="ECO:0007669"/>
    <property type="project" value="TreeGrafter"/>
</dbReference>
<evidence type="ECO:0000313" key="4">
    <source>
        <dbReference type="EMBL" id="MBB3050384.1"/>
    </source>
</evidence>
<dbReference type="Pfam" id="PF00440">
    <property type="entry name" value="TetR_N"/>
    <property type="match status" value="1"/>
</dbReference>